<dbReference type="Proteomes" id="UP000223071">
    <property type="component" value="Unassembled WGS sequence"/>
</dbReference>
<reference evidence="2 3" key="1">
    <citation type="submission" date="2017-09" db="EMBL/GenBank/DDBJ databases">
        <title>Sequencing the genomes of two abundant thermophiles in Great Basin hot springs: Thermocrinis jamiesonii and novel Chloroflexi Thermoflexus hugenholtzii.</title>
        <authorList>
            <person name="Hedlund B."/>
        </authorList>
    </citation>
    <scope>NUCLEOTIDE SEQUENCE [LARGE SCALE GENOMIC DNA]</scope>
    <source>
        <strain evidence="2 3">G233</strain>
    </source>
</reference>
<dbReference type="RefSeq" id="WP_098502437.1">
    <property type="nucleotide sequence ID" value="NZ_PDJQ01000001.1"/>
</dbReference>
<dbReference type="AlphaFoldDB" id="A0A2A9HCR1"/>
<dbReference type="EMBL" id="PDJQ01000001">
    <property type="protein sequence ID" value="PFG72942.1"/>
    <property type="molecule type" value="Genomic_DNA"/>
</dbReference>
<keyword evidence="1" id="KW-0732">Signal</keyword>
<proteinExistence type="predicted"/>
<feature type="chain" id="PRO_5013332738" evidence="1">
    <location>
        <begin position="22"/>
        <end position="229"/>
    </location>
</feature>
<name>A0A2A9HCR1_TEPT2</name>
<comment type="caution">
    <text evidence="2">The sequence shown here is derived from an EMBL/GenBank/DDBJ whole genome shotgun (WGS) entry which is preliminary data.</text>
</comment>
<evidence type="ECO:0000313" key="2">
    <source>
        <dbReference type="EMBL" id="PFG72942.1"/>
    </source>
</evidence>
<organism evidence="2 3">
    <name type="scientific">Tepidiforma thermophila (strain KCTC 52669 / CGMCC 1.13589 / G233)</name>
    <dbReference type="NCBI Taxonomy" id="2761530"/>
    <lineage>
        <taxon>Bacteria</taxon>
        <taxon>Bacillati</taxon>
        <taxon>Chloroflexota</taxon>
        <taxon>Tepidiformia</taxon>
        <taxon>Tepidiformales</taxon>
        <taxon>Tepidiformaceae</taxon>
        <taxon>Tepidiforma</taxon>
    </lineage>
</organism>
<feature type="signal peptide" evidence="1">
    <location>
        <begin position="1"/>
        <end position="21"/>
    </location>
</feature>
<keyword evidence="3" id="KW-1185">Reference proteome</keyword>
<gene>
    <name evidence="2" type="ORF">A9A59_0135</name>
</gene>
<evidence type="ECO:0000256" key="1">
    <source>
        <dbReference type="SAM" id="SignalP"/>
    </source>
</evidence>
<protein>
    <submittedName>
        <fullName evidence="2">Uncharacterized protein</fullName>
    </submittedName>
</protein>
<accession>A0A2A9HCR1</accession>
<sequence>MKLSIPAGAAILLVIAVGAAAGIAARAASTDAETAVQAPAPAAAAAVQAGAEAAPAPAAAAPAAERAVPPGALERLRASASPDEWALIGDGVVTREEVAAAYAAADACTRAAAATIGGVELAPAPAFDPDGPVSFAGGQSASKEALDRVGEAHLGCVARHFDDVLDAWDAARAEAVYRPTWDRLAACLAGRGYGTAPGMDLRQIVTTAGTGAQAQADLAACDAEARQGS</sequence>
<evidence type="ECO:0000313" key="3">
    <source>
        <dbReference type="Proteomes" id="UP000223071"/>
    </source>
</evidence>